<keyword evidence="2" id="KW-1185">Reference proteome</keyword>
<dbReference type="Proteomes" id="UP000516571">
    <property type="component" value="Segment"/>
</dbReference>
<gene>
    <name evidence="1" type="ORF">vBSenI1_92</name>
</gene>
<sequence length="35" mass="4005">MLSYCINIQGKWEAYYNDAQNKRPKTLSNELNAAG</sequence>
<protein>
    <submittedName>
        <fullName evidence="1">Uncharacterized protein</fullName>
    </submittedName>
</protein>
<proteinExistence type="predicted"/>
<evidence type="ECO:0000313" key="2">
    <source>
        <dbReference type="Proteomes" id="UP000516571"/>
    </source>
</evidence>
<organism evidence="1 2">
    <name type="scientific">Salmonella phage vB_Sen_I1</name>
    <dbReference type="NCBI Taxonomy" id="2723910"/>
    <lineage>
        <taxon>Viruses</taxon>
        <taxon>Duplodnaviria</taxon>
        <taxon>Heunggongvirae</taxon>
        <taxon>Uroviricota</taxon>
        <taxon>Caudoviricetes</taxon>
        <taxon>Demerecviridae</taxon>
        <taxon>Markadamsvirinae</taxon>
        <taxon>Tequintavirus</taxon>
        <taxon>Tequintavirus tvI1</taxon>
    </lineage>
</organism>
<dbReference type="EMBL" id="MT233524">
    <property type="protein sequence ID" value="QJA17853.1"/>
    <property type="molecule type" value="Genomic_DNA"/>
</dbReference>
<reference evidence="1 2" key="1">
    <citation type="submission" date="2020-03" db="EMBL/GenBank/DDBJ databases">
        <authorList>
            <person name="Grabski M.Z."/>
        </authorList>
    </citation>
    <scope>NUCLEOTIDE SEQUENCE [LARGE SCALE GENOMIC DNA]</scope>
    <source>
        <strain evidence="2">vB_Sen_I1</strain>
    </source>
</reference>
<accession>A0A7L5CBI5</accession>
<evidence type="ECO:0000313" key="1">
    <source>
        <dbReference type="EMBL" id="QJA17853.1"/>
    </source>
</evidence>
<name>A0A7L5CBI5_9CAUD</name>